<gene>
    <name evidence="2" type="ORF">MPL3356_140021</name>
</gene>
<dbReference type="InterPro" id="IPR000866">
    <property type="entry name" value="AhpC/TSA"/>
</dbReference>
<dbReference type="PANTHER" id="PTHR43640:SF1">
    <property type="entry name" value="THIOREDOXIN-DEPENDENT PEROXIREDOXIN"/>
    <property type="match status" value="1"/>
</dbReference>
<organism evidence="2 3">
    <name type="scientific">Mesorhizobium plurifarium</name>
    <dbReference type="NCBI Taxonomy" id="69974"/>
    <lineage>
        <taxon>Bacteria</taxon>
        <taxon>Pseudomonadati</taxon>
        <taxon>Pseudomonadota</taxon>
        <taxon>Alphaproteobacteria</taxon>
        <taxon>Hyphomicrobiales</taxon>
        <taxon>Phyllobacteriaceae</taxon>
        <taxon>Mesorhizobium</taxon>
    </lineage>
</organism>
<dbReference type="InterPro" id="IPR036249">
    <property type="entry name" value="Thioredoxin-like_sf"/>
</dbReference>
<dbReference type="STRING" id="69974.MPLDJ20_150278"/>
<dbReference type="AlphaFoldDB" id="A0A090DI51"/>
<dbReference type="InterPro" id="IPR047262">
    <property type="entry name" value="PRX-like1"/>
</dbReference>
<keyword evidence="3" id="KW-1185">Reference proteome</keyword>
<dbReference type="GO" id="GO:0016209">
    <property type="term" value="F:antioxidant activity"/>
    <property type="evidence" value="ECO:0007669"/>
    <property type="project" value="InterPro"/>
</dbReference>
<reference evidence="3" key="1">
    <citation type="submission" date="2014-08" db="EMBL/GenBank/DDBJ databases">
        <authorList>
            <person name="Moulin L."/>
        </authorList>
    </citation>
    <scope>NUCLEOTIDE SEQUENCE [LARGE SCALE GENOMIC DNA]</scope>
</reference>
<dbReference type="EMBL" id="CCMZ01000006">
    <property type="protein sequence ID" value="CDX13035.1"/>
    <property type="molecule type" value="Genomic_DNA"/>
</dbReference>
<dbReference type="SUPFAM" id="SSF52833">
    <property type="entry name" value="Thioredoxin-like"/>
    <property type="match status" value="1"/>
</dbReference>
<evidence type="ECO:0000313" key="3">
    <source>
        <dbReference type="Proteomes" id="UP000045285"/>
    </source>
</evidence>
<dbReference type="Gene3D" id="3.40.30.10">
    <property type="entry name" value="Glutaredoxin"/>
    <property type="match status" value="1"/>
</dbReference>
<name>A0A090DI51_MESPL</name>
<accession>A0A090DI51</accession>
<proteinExistence type="predicted"/>
<dbReference type="Pfam" id="PF00578">
    <property type="entry name" value="AhpC-TSA"/>
    <property type="match status" value="1"/>
</dbReference>
<dbReference type="CDD" id="cd02969">
    <property type="entry name" value="PRX_like1"/>
    <property type="match status" value="1"/>
</dbReference>
<dbReference type="InterPro" id="IPR013766">
    <property type="entry name" value="Thioredoxin_domain"/>
</dbReference>
<feature type="domain" description="Thioredoxin" evidence="1">
    <location>
        <begin position="8"/>
        <end position="160"/>
    </location>
</feature>
<dbReference type="PANTHER" id="PTHR43640">
    <property type="entry name" value="OS07G0260300 PROTEIN"/>
    <property type="match status" value="1"/>
</dbReference>
<dbReference type="PROSITE" id="PS51352">
    <property type="entry name" value="THIOREDOXIN_2"/>
    <property type="match status" value="1"/>
</dbReference>
<evidence type="ECO:0000259" key="1">
    <source>
        <dbReference type="PROSITE" id="PS51352"/>
    </source>
</evidence>
<dbReference type="GO" id="GO:0016491">
    <property type="term" value="F:oxidoreductase activity"/>
    <property type="evidence" value="ECO:0007669"/>
    <property type="project" value="InterPro"/>
</dbReference>
<sequence length="185" mass="19768">MAAIPPVCDFGWQGVDAVLPGIDGRSHSILGQAGPNGLVVAFICNHCPYVKAVISRVVRDASDLKAEGIGFVAINANDAAAYPDDSFDKMKLFARANAFTFPYLQDESQAVARAYGAVCTPDFFGLNGELTLQYRGRLDASRRDAGAPGLRRDLFEAMKQVARTGNGPLDQIASIGCSIKWKEAA</sequence>
<dbReference type="Proteomes" id="UP000045285">
    <property type="component" value="Unassembled WGS sequence"/>
</dbReference>
<protein>
    <submittedName>
        <fullName evidence="2">Alkyl hydroperoxide reductase/ Thiol specific antioxidant/ Mal allergen</fullName>
    </submittedName>
</protein>
<evidence type="ECO:0000313" key="2">
    <source>
        <dbReference type="EMBL" id="CDX13035.1"/>
    </source>
</evidence>